<dbReference type="Pfam" id="PF07679">
    <property type="entry name" value="I-set"/>
    <property type="match status" value="1"/>
</dbReference>
<keyword evidence="1" id="KW-0732">Signal</keyword>
<evidence type="ECO:0000256" key="2">
    <source>
        <dbReference type="ARBA" id="ARBA00022737"/>
    </source>
</evidence>
<dbReference type="Gene3D" id="2.60.40.10">
    <property type="entry name" value="Immunoglobulins"/>
    <property type="match status" value="3"/>
</dbReference>
<feature type="domain" description="Ig-like" evidence="6">
    <location>
        <begin position="13"/>
        <end position="98"/>
    </location>
</feature>
<dbReference type="SMART" id="SM00408">
    <property type="entry name" value="IGc2"/>
    <property type="match status" value="3"/>
</dbReference>
<dbReference type="InterPro" id="IPR003598">
    <property type="entry name" value="Ig_sub2"/>
</dbReference>
<name>A0ABM1SPJ4_LIMPO</name>
<dbReference type="InterPro" id="IPR051170">
    <property type="entry name" value="Neural/epithelial_adhesion"/>
</dbReference>
<accession>A0ABM1SPJ4</accession>
<keyword evidence="3" id="KW-1015">Disulfide bond</keyword>
<feature type="compositionally biased region" description="Basic and acidic residues" evidence="5">
    <location>
        <begin position="350"/>
        <end position="371"/>
    </location>
</feature>
<evidence type="ECO:0000256" key="5">
    <source>
        <dbReference type="SAM" id="MobiDB-lite"/>
    </source>
</evidence>
<reference evidence="8" key="1">
    <citation type="submission" date="2025-08" db="UniProtKB">
        <authorList>
            <consortium name="RefSeq"/>
        </authorList>
    </citation>
    <scope>IDENTIFICATION</scope>
    <source>
        <tissue evidence="8">Muscle</tissue>
    </source>
</reference>
<evidence type="ECO:0000259" key="6">
    <source>
        <dbReference type="PROSITE" id="PS50835"/>
    </source>
</evidence>
<protein>
    <submittedName>
        <fullName evidence="8">Protein amalgam-like</fullName>
    </submittedName>
</protein>
<proteinExistence type="predicted"/>
<feature type="region of interest" description="Disordered" evidence="5">
    <location>
        <begin position="334"/>
        <end position="371"/>
    </location>
</feature>
<feature type="domain" description="Ig-like" evidence="6">
    <location>
        <begin position="219"/>
        <end position="312"/>
    </location>
</feature>
<dbReference type="InterPro" id="IPR036179">
    <property type="entry name" value="Ig-like_dom_sf"/>
</dbReference>
<dbReference type="Pfam" id="PF07686">
    <property type="entry name" value="V-set"/>
    <property type="match status" value="1"/>
</dbReference>
<dbReference type="GeneID" id="106462538"/>
<evidence type="ECO:0000256" key="1">
    <source>
        <dbReference type="ARBA" id="ARBA00022729"/>
    </source>
</evidence>
<evidence type="ECO:0000313" key="7">
    <source>
        <dbReference type="Proteomes" id="UP000694941"/>
    </source>
</evidence>
<evidence type="ECO:0000313" key="8">
    <source>
        <dbReference type="RefSeq" id="XP_022245550.1"/>
    </source>
</evidence>
<dbReference type="PROSITE" id="PS50835">
    <property type="entry name" value="IG_LIKE"/>
    <property type="match status" value="3"/>
</dbReference>
<dbReference type="RefSeq" id="XP_022245550.1">
    <property type="nucleotide sequence ID" value="XM_022389842.1"/>
</dbReference>
<dbReference type="InterPro" id="IPR003599">
    <property type="entry name" value="Ig_sub"/>
</dbReference>
<dbReference type="SMART" id="SM00409">
    <property type="entry name" value="IG"/>
    <property type="match status" value="3"/>
</dbReference>
<feature type="domain" description="Ig-like" evidence="6">
    <location>
        <begin position="115"/>
        <end position="208"/>
    </location>
</feature>
<dbReference type="Proteomes" id="UP000694941">
    <property type="component" value="Unplaced"/>
</dbReference>
<evidence type="ECO:0000256" key="4">
    <source>
        <dbReference type="ARBA" id="ARBA00023319"/>
    </source>
</evidence>
<sequence length="371" mass="41635">MLFFLVRCDELLPSFAEPLPNISVPVGRDVDIPCIIENIGFNRAAWIRVETKAILSIHDHVITRNYRISLSHVDSRSFVLHIKDVEESDSGGYMCQVNTAPMMSQVGYLDVVFPPQIQRENTSSDIITQEGSNVTLTCVAKGYPTPNITWRREDGKPIITSVNATEQLESDISGSNLVSESLNLIQVNRSYNGAYLCIAMNGVPTSVSQRILLQTNFPPEVTVEDKRVHAHLGDTVLLECRIEALPFPNIVWKKENGKDISLGKKYEIDVAIKEYKIQTVLRIRDVQSTDFGIYKCTVNNSLGKAEGEIHIYDIPRPTPVPTFPIQWMSSISLETGPQNDLNGHNEEEENHVVFPKEPRQAAKEESSPLYD</sequence>
<keyword evidence="2" id="KW-0677">Repeat</keyword>
<dbReference type="InterPro" id="IPR013098">
    <property type="entry name" value="Ig_I-set"/>
</dbReference>
<organism evidence="7 8">
    <name type="scientific">Limulus polyphemus</name>
    <name type="common">Atlantic horseshoe crab</name>
    <dbReference type="NCBI Taxonomy" id="6850"/>
    <lineage>
        <taxon>Eukaryota</taxon>
        <taxon>Metazoa</taxon>
        <taxon>Ecdysozoa</taxon>
        <taxon>Arthropoda</taxon>
        <taxon>Chelicerata</taxon>
        <taxon>Merostomata</taxon>
        <taxon>Xiphosura</taxon>
        <taxon>Limulidae</taxon>
        <taxon>Limulus</taxon>
    </lineage>
</organism>
<gene>
    <name evidence="8" type="primary">LOC106462538</name>
</gene>
<dbReference type="InterPro" id="IPR007110">
    <property type="entry name" value="Ig-like_dom"/>
</dbReference>
<keyword evidence="7" id="KW-1185">Reference proteome</keyword>
<dbReference type="InterPro" id="IPR013783">
    <property type="entry name" value="Ig-like_fold"/>
</dbReference>
<dbReference type="InterPro" id="IPR013106">
    <property type="entry name" value="Ig_V-set"/>
</dbReference>
<keyword evidence="4" id="KW-0393">Immunoglobulin domain</keyword>
<evidence type="ECO:0000256" key="3">
    <source>
        <dbReference type="ARBA" id="ARBA00023157"/>
    </source>
</evidence>
<dbReference type="PANTHER" id="PTHR12231:SF253">
    <property type="entry name" value="DPR-INTERACTING PROTEIN ETA, ISOFORM B-RELATED"/>
    <property type="match status" value="1"/>
</dbReference>
<dbReference type="Pfam" id="PF13927">
    <property type="entry name" value="Ig_3"/>
    <property type="match status" value="1"/>
</dbReference>
<dbReference type="PANTHER" id="PTHR12231">
    <property type="entry name" value="CTX-RELATED TYPE I TRANSMEMBRANE PROTEIN"/>
    <property type="match status" value="1"/>
</dbReference>
<dbReference type="SUPFAM" id="SSF48726">
    <property type="entry name" value="Immunoglobulin"/>
    <property type="match status" value="3"/>
</dbReference>